<feature type="domain" description="Cytidylate kinase" evidence="8">
    <location>
        <begin position="2"/>
        <end position="202"/>
    </location>
</feature>
<dbReference type="GO" id="GO:0005524">
    <property type="term" value="F:ATP binding"/>
    <property type="evidence" value="ECO:0007669"/>
    <property type="project" value="UniProtKB-KW"/>
</dbReference>
<dbReference type="GO" id="GO:0006139">
    <property type="term" value="P:nucleobase-containing compound metabolic process"/>
    <property type="evidence" value="ECO:0007669"/>
    <property type="project" value="InterPro"/>
</dbReference>
<keyword evidence="2" id="KW-0808">Transferase</keyword>
<evidence type="ECO:0000256" key="3">
    <source>
        <dbReference type="ARBA" id="ARBA00022741"/>
    </source>
</evidence>
<proteinExistence type="predicted"/>
<comment type="catalytic activity">
    <reaction evidence="6">
        <text>dCMP + ATP = dCDP + ADP</text>
        <dbReference type="Rhea" id="RHEA:25094"/>
        <dbReference type="ChEBI" id="CHEBI:30616"/>
        <dbReference type="ChEBI" id="CHEBI:57566"/>
        <dbReference type="ChEBI" id="CHEBI:58593"/>
        <dbReference type="ChEBI" id="CHEBI:456216"/>
        <dbReference type="EC" id="2.7.4.25"/>
    </reaction>
</comment>
<evidence type="ECO:0000256" key="4">
    <source>
        <dbReference type="ARBA" id="ARBA00022777"/>
    </source>
</evidence>
<keyword evidence="5" id="KW-0067">ATP-binding</keyword>
<dbReference type="Pfam" id="PF02224">
    <property type="entry name" value="Cytidylate_kin"/>
    <property type="match status" value="1"/>
</dbReference>
<dbReference type="EC" id="2.7.4.25" evidence="1"/>
<dbReference type="InterPro" id="IPR011994">
    <property type="entry name" value="Cytidylate_kinase_dom"/>
</dbReference>
<organism evidence="9">
    <name type="scientific">marine metagenome</name>
    <dbReference type="NCBI Taxonomy" id="408172"/>
    <lineage>
        <taxon>unclassified sequences</taxon>
        <taxon>metagenomes</taxon>
        <taxon>ecological metagenomes</taxon>
    </lineage>
</organism>
<comment type="catalytic activity">
    <reaction evidence="7">
        <text>CMP + ATP = CDP + ADP</text>
        <dbReference type="Rhea" id="RHEA:11600"/>
        <dbReference type="ChEBI" id="CHEBI:30616"/>
        <dbReference type="ChEBI" id="CHEBI:58069"/>
        <dbReference type="ChEBI" id="CHEBI:60377"/>
        <dbReference type="ChEBI" id="CHEBI:456216"/>
        <dbReference type="EC" id="2.7.4.25"/>
    </reaction>
</comment>
<sequence length="218" mass="25162">MITVDGPGGVGKSTAAKALAKKYKVSYLTSGLCYRWAAKILIEKKPKNQISFIKKQFSKLNYNQLKKLNLHTPEISSFSAIIAKKLSLRQIVKRWQKDFVYKKNNGNAVVEGRDSHLIFRKAMVMFYLKANLATKAKRRYLELKKKNIKTTLKQVKVELLARDSSDIQRKHSPLILSRNHVVIATDILNKSKMIKKMSKEIDKRLLLRDGKFRKTKSR</sequence>
<dbReference type="AlphaFoldDB" id="A0A382QLX5"/>
<dbReference type="CDD" id="cd02020">
    <property type="entry name" value="CMPK"/>
    <property type="match status" value="1"/>
</dbReference>
<dbReference type="GO" id="GO:0036431">
    <property type="term" value="F:dCMP kinase activity"/>
    <property type="evidence" value="ECO:0007669"/>
    <property type="project" value="InterPro"/>
</dbReference>
<dbReference type="InterPro" id="IPR027417">
    <property type="entry name" value="P-loop_NTPase"/>
</dbReference>
<dbReference type="Gene3D" id="3.40.50.300">
    <property type="entry name" value="P-loop containing nucleotide triphosphate hydrolases"/>
    <property type="match status" value="1"/>
</dbReference>
<reference evidence="9" key="1">
    <citation type="submission" date="2018-05" db="EMBL/GenBank/DDBJ databases">
        <authorList>
            <person name="Lanie J.A."/>
            <person name="Ng W.-L."/>
            <person name="Kazmierczak K.M."/>
            <person name="Andrzejewski T.M."/>
            <person name="Davidsen T.M."/>
            <person name="Wayne K.J."/>
            <person name="Tettelin H."/>
            <person name="Glass J.I."/>
            <person name="Rusch D."/>
            <person name="Podicherti R."/>
            <person name="Tsui H.-C.T."/>
            <person name="Winkler M.E."/>
        </authorList>
    </citation>
    <scope>NUCLEOTIDE SEQUENCE</scope>
</reference>
<keyword evidence="4" id="KW-0418">Kinase</keyword>
<dbReference type="SUPFAM" id="SSF52540">
    <property type="entry name" value="P-loop containing nucleoside triphosphate hydrolases"/>
    <property type="match status" value="1"/>
</dbReference>
<evidence type="ECO:0000256" key="5">
    <source>
        <dbReference type="ARBA" id="ARBA00022840"/>
    </source>
</evidence>
<accession>A0A382QLX5</accession>
<evidence type="ECO:0000313" key="9">
    <source>
        <dbReference type="EMBL" id="SVC85948.1"/>
    </source>
</evidence>
<evidence type="ECO:0000256" key="2">
    <source>
        <dbReference type="ARBA" id="ARBA00022679"/>
    </source>
</evidence>
<dbReference type="EMBL" id="UINC01115141">
    <property type="protein sequence ID" value="SVC85948.1"/>
    <property type="molecule type" value="Genomic_DNA"/>
</dbReference>
<protein>
    <recommendedName>
        <fullName evidence="1">(d)CMP kinase</fullName>
        <ecNumber evidence="1">2.7.4.25</ecNumber>
    </recommendedName>
</protein>
<keyword evidence="3" id="KW-0547">Nucleotide-binding</keyword>
<gene>
    <name evidence="9" type="ORF">METZ01_LOCUS338802</name>
</gene>
<evidence type="ECO:0000256" key="1">
    <source>
        <dbReference type="ARBA" id="ARBA00012906"/>
    </source>
</evidence>
<evidence type="ECO:0000256" key="7">
    <source>
        <dbReference type="ARBA" id="ARBA00048478"/>
    </source>
</evidence>
<evidence type="ECO:0000256" key="6">
    <source>
        <dbReference type="ARBA" id="ARBA00047615"/>
    </source>
</evidence>
<name>A0A382QLX5_9ZZZZ</name>
<evidence type="ECO:0000259" key="8">
    <source>
        <dbReference type="Pfam" id="PF02224"/>
    </source>
</evidence>